<dbReference type="EMBL" id="JAJKFT010000004">
    <property type="protein sequence ID" value="MCC9628103.1"/>
    <property type="molecule type" value="Genomic_DNA"/>
</dbReference>
<feature type="region of interest" description="Disordered" evidence="1">
    <location>
        <begin position="269"/>
        <end position="291"/>
    </location>
</feature>
<gene>
    <name evidence="2" type="ORF">LOC68_06825</name>
</gene>
<keyword evidence="3" id="KW-1185">Reference proteome</keyword>
<sequence length="291" mass="34001">MTQTPLLPSEEYIEQAFFFHSMREKIEDNAPLQDILQSVREEILATTKLPMAIDFLLAELRHLGLFHSAMQRLSHYFTPFQTFLIAAAEDDRGRFDFRVALEILKLEAEFRASESTTAAAMFVYQFEVLCRHRLKYDGGLEAMAGDPMYDENWRHFLQTLRRRIGMIDLADLIYVRSEYYVEQQSRRRNATLPEEPPIFGTREGRIALANRNKEPLLLFSALQRQLKYPSVPKPKKHVEADDLVHNLSQRMNAVELRLKLMEEDQKGGFDLSKFYSHPDDKDRPHGHRLAD</sequence>
<proteinExistence type="predicted"/>
<accession>A0A9X1MJA3</accession>
<comment type="caution">
    <text evidence="2">The sequence shown here is derived from an EMBL/GenBank/DDBJ whole genome shotgun (WGS) entry which is preliminary data.</text>
</comment>
<dbReference type="AlphaFoldDB" id="A0A9X1MJA3"/>
<organism evidence="2 3">
    <name type="scientific">Blastopirellula sediminis</name>
    <dbReference type="NCBI Taxonomy" id="2894196"/>
    <lineage>
        <taxon>Bacteria</taxon>
        <taxon>Pseudomonadati</taxon>
        <taxon>Planctomycetota</taxon>
        <taxon>Planctomycetia</taxon>
        <taxon>Pirellulales</taxon>
        <taxon>Pirellulaceae</taxon>
        <taxon>Blastopirellula</taxon>
    </lineage>
</organism>
<dbReference type="Proteomes" id="UP001139103">
    <property type="component" value="Unassembled WGS sequence"/>
</dbReference>
<evidence type="ECO:0000313" key="2">
    <source>
        <dbReference type="EMBL" id="MCC9628103.1"/>
    </source>
</evidence>
<feature type="compositionally biased region" description="Basic and acidic residues" evidence="1">
    <location>
        <begin position="276"/>
        <end position="291"/>
    </location>
</feature>
<reference evidence="2" key="1">
    <citation type="submission" date="2021-11" db="EMBL/GenBank/DDBJ databases">
        <title>Genome sequence.</title>
        <authorList>
            <person name="Sun Q."/>
        </authorList>
    </citation>
    <scope>NUCLEOTIDE SEQUENCE</scope>
    <source>
        <strain evidence="2">JC732</strain>
    </source>
</reference>
<evidence type="ECO:0000313" key="3">
    <source>
        <dbReference type="Proteomes" id="UP001139103"/>
    </source>
</evidence>
<dbReference type="RefSeq" id="WP_230217057.1">
    <property type="nucleotide sequence ID" value="NZ_JAJKFT010000004.1"/>
</dbReference>
<name>A0A9X1MJA3_9BACT</name>
<evidence type="ECO:0000256" key="1">
    <source>
        <dbReference type="SAM" id="MobiDB-lite"/>
    </source>
</evidence>
<protein>
    <submittedName>
        <fullName evidence="2">Uncharacterized protein</fullName>
    </submittedName>
</protein>